<protein>
    <submittedName>
        <fullName evidence="1">Tetratricopeptide repeat protein</fullName>
    </submittedName>
</protein>
<dbReference type="InterPro" id="IPR019734">
    <property type="entry name" value="TPR_rpt"/>
</dbReference>
<reference evidence="1 2" key="1">
    <citation type="submission" date="2018-12" db="EMBL/GenBank/DDBJ databases">
        <authorList>
            <person name="Kim S.-J."/>
            <person name="Jung G.-Y."/>
        </authorList>
    </citation>
    <scope>NUCLEOTIDE SEQUENCE [LARGE SCALE GENOMIC DNA]</scope>
    <source>
        <strain evidence="1 2">03SU3-P</strain>
    </source>
</reference>
<comment type="caution">
    <text evidence="1">The sequence shown here is derived from an EMBL/GenBank/DDBJ whole genome shotgun (WGS) entry which is preliminary data.</text>
</comment>
<dbReference type="EMBL" id="RWJI01000001">
    <property type="protein sequence ID" value="RRQ51463.1"/>
    <property type="molecule type" value="Genomic_DNA"/>
</dbReference>
<dbReference type="Gene3D" id="1.25.40.10">
    <property type="entry name" value="Tetratricopeptide repeat domain"/>
    <property type="match status" value="1"/>
</dbReference>
<evidence type="ECO:0000313" key="2">
    <source>
        <dbReference type="Proteomes" id="UP000268553"/>
    </source>
</evidence>
<organism evidence="1 2">
    <name type="scientific">Sphingorhabdus wooponensis</name>
    <dbReference type="NCBI Taxonomy" id="940136"/>
    <lineage>
        <taxon>Bacteria</taxon>
        <taxon>Pseudomonadati</taxon>
        <taxon>Pseudomonadota</taxon>
        <taxon>Alphaproteobacteria</taxon>
        <taxon>Sphingomonadales</taxon>
        <taxon>Sphingomonadaceae</taxon>
        <taxon>Sphingorhabdus</taxon>
    </lineage>
</organism>
<proteinExistence type="predicted"/>
<dbReference type="InterPro" id="IPR011990">
    <property type="entry name" value="TPR-like_helical_dom_sf"/>
</dbReference>
<dbReference type="Proteomes" id="UP000268553">
    <property type="component" value="Unassembled WGS sequence"/>
</dbReference>
<dbReference type="Pfam" id="PF13432">
    <property type="entry name" value="TPR_16"/>
    <property type="match status" value="1"/>
</dbReference>
<dbReference type="SUPFAM" id="SSF48452">
    <property type="entry name" value="TPR-like"/>
    <property type="match status" value="1"/>
</dbReference>
<dbReference type="AlphaFoldDB" id="A0A426RR43"/>
<gene>
    <name evidence="1" type="ORF">D7D48_00725</name>
</gene>
<dbReference type="RefSeq" id="WP_125229478.1">
    <property type="nucleotide sequence ID" value="NZ_RWJI01000001.1"/>
</dbReference>
<sequence>MLNFLPIMLQLAAPAAAQPLPTLDEVQFSECLTLASKDPASAISNFSLWTQQKGGYLARACHGFALATDFKFDLAVPILTEAATLAEAKGDPRAARFWAQAGNAAIAAGQADIAVDALGKALASNSLANNERADSEVDRARALVALGKNADGEAALATARQLAPENGAAWLLSATLARRLNKLPDALAFIQTAAAVLPSDPAVALEAGNIAIAAGDDDTARKQWEQTIKIAPNSRQATTARAQLAALAAASPAPKDEVQSR</sequence>
<keyword evidence="2" id="KW-1185">Reference proteome</keyword>
<name>A0A426RR43_9SPHN</name>
<dbReference type="OrthoDB" id="7566477at2"/>
<dbReference type="SMART" id="SM00028">
    <property type="entry name" value="TPR"/>
    <property type="match status" value="4"/>
</dbReference>
<accession>A0A426RR43</accession>
<evidence type="ECO:0000313" key="1">
    <source>
        <dbReference type="EMBL" id="RRQ51463.1"/>
    </source>
</evidence>